<feature type="compositionally biased region" description="Basic and acidic residues" evidence="1">
    <location>
        <begin position="617"/>
        <end position="632"/>
    </location>
</feature>
<feature type="compositionally biased region" description="Basic and acidic residues" evidence="1">
    <location>
        <begin position="477"/>
        <end position="499"/>
    </location>
</feature>
<gene>
    <name evidence="2" type="ORF">VNI00_016159</name>
</gene>
<keyword evidence="3" id="KW-1185">Reference proteome</keyword>
<dbReference type="EMBL" id="JAYKXP010000119">
    <property type="protein sequence ID" value="KAK7024598.1"/>
    <property type="molecule type" value="Genomic_DNA"/>
</dbReference>
<feature type="compositionally biased region" description="Acidic residues" evidence="1">
    <location>
        <begin position="442"/>
        <end position="454"/>
    </location>
</feature>
<feature type="compositionally biased region" description="Polar residues" evidence="1">
    <location>
        <begin position="557"/>
        <end position="568"/>
    </location>
</feature>
<feature type="compositionally biased region" description="Acidic residues" evidence="1">
    <location>
        <begin position="533"/>
        <end position="552"/>
    </location>
</feature>
<feature type="compositionally biased region" description="Low complexity" evidence="1">
    <location>
        <begin position="637"/>
        <end position="647"/>
    </location>
</feature>
<dbReference type="Proteomes" id="UP001383192">
    <property type="component" value="Unassembled WGS sequence"/>
</dbReference>
<feature type="compositionally biased region" description="Acidic residues" evidence="1">
    <location>
        <begin position="500"/>
        <end position="509"/>
    </location>
</feature>
<feature type="compositionally biased region" description="Acidic residues" evidence="1">
    <location>
        <begin position="260"/>
        <end position="269"/>
    </location>
</feature>
<comment type="caution">
    <text evidence="2">The sequence shown here is derived from an EMBL/GenBank/DDBJ whole genome shotgun (WGS) entry which is preliminary data.</text>
</comment>
<feature type="region of interest" description="Disordered" evidence="1">
    <location>
        <begin position="245"/>
        <end position="334"/>
    </location>
</feature>
<proteinExistence type="predicted"/>
<protein>
    <recommendedName>
        <fullName evidence="4">JmjC domain-containing protein</fullName>
    </recommendedName>
</protein>
<dbReference type="SUPFAM" id="SSF51197">
    <property type="entry name" value="Clavaminate synthase-like"/>
    <property type="match status" value="1"/>
</dbReference>
<feature type="compositionally biased region" description="Polar residues" evidence="1">
    <location>
        <begin position="308"/>
        <end position="319"/>
    </location>
</feature>
<dbReference type="AlphaFoldDB" id="A0AAW0BGZ8"/>
<name>A0AAW0BGZ8_9AGAR</name>
<feature type="region of interest" description="Disordered" evidence="1">
    <location>
        <begin position="477"/>
        <end position="699"/>
    </location>
</feature>
<feature type="compositionally biased region" description="Basic and acidic residues" evidence="1">
    <location>
        <begin position="270"/>
        <end position="279"/>
    </location>
</feature>
<evidence type="ECO:0000256" key="1">
    <source>
        <dbReference type="SAM" id="MobiDB-lite"/>
    </source>
</evidence>
<reference evidence="2 3" key="1">
    <citation type="submission" date="2024-01" db="EMBL/GenBank/DDBJ databases">
        <title>A draft genome for a cacao thread blight-causing isolate of Paramarasmius palmivorus.</title>
        <authorList>
            <person name="Baruah I.K."/>
            <person name="Bukari Y."/>
            <person name="Amoako-Attah I."/>
            <person name="Meinhardt L.W."/>
            <person name="Bailey B.A."/>
            <person name="Cohen S.P."/>
        </authorList>
    </citation>
    <scope>NUCLEOTIDE SEQUENCE [LARGE SCALE GENOMIC DNA]</scope>
    <source>
        <strain evidence="2 3">GH-12</strain>
    </source>
</reference>
<evidence type="ECO:0000313" key="2">
    <source>
        <dbReference type="EMBL" id="KAK7024598.1"/>
    </source>
</evidence>
<sequence length="1274" mass="143615">MDNGPCPSRVLDRTRYLMRAEKRRGVPGLDHLEDWIPRLETLKLELDNRTAAQDIPEGNVVRRLLESIEKRRTKVSLDIALLNMEGAAFFLACMKLGSSDLPGDKKALKALLDVDSDQGEVKGGYDAWKYRSPLYAAAMVSPLLLLMGEDLITKVQRSTLAQLWLHHGNAKPLALVAAEHALWRELMSMVTQNRSAEQALRNFLTRWEGLSLQYTGVPITPKVLPHKVDANAMLLYMEPAPGFTPEYDMDDVSNGRDEEGGLEESEGEEELPKDGEHESMPPPADEQPSQEKVDVPLPSKRGPVALSGQVNEDPSIQSGGTAGQAVSPMLHPDPMVDQFLKDSAAIRIASPCQLDPSSDLPLYQPSPPTHFYRLGSANPLHTRASIERDVQTIPFFDLTADDALQPDSPLYIPDDDEESWVSDEDDLEIDMEEFSHSSAYDTDTDEEPDDGEIPPDDKDDYKFVNKSFSYTSAYERYTDEELSSEEHSDAEKHVEKEDHMDTEDADGDMEIDKEIVDDERGIQEAMDAHVDMDIDTEMDVVEEEDSHEDMDVDKDPTSSQMSTEQQINDGEPGQAKEDQEKEEGEGNNEGEEDGNEEEGEEAGEETEGEESELTDLETDKPELTLRRSDRNKNKNVTTTGAAGSTTSTKKRKKKDSQASTTLKKKSKDTSTTSPTLRKKKPVKTAKSKSHNTVTGLPPFEDFTERKIQPVIGKTYVLRDLRGSPVVHTVERFLEDDLEDFDELIEKGNKLTRTKLQICEYNNKAEPSVVKVKGAVKVLGVQNITVHDWLHYEGVARQVSFAQVPYIIERGENYQFDNRTIIEMLMSLGNIFTPRTVHDLSLFSNTEDADPDEVHVEATLWQLVQHSKGKGQVKPVNVLSMPSSGDNTWMPTALFTDMVAYNSCNDARPKDDAPLPSFVLDTRWSLFALKHAFHRGHVDAAGFCTIITVQEGYKLVSILIPENIDDWTPAASLEFFRGLELNLRNTVGFKVVTFLLAAGDSIVMPPMTVHYVSTIETSACRGGHFYCMSTMRRTCWALLHMVHHDNFTNTEHDCHRAMLSRIMEFWASTILDQEDFYLAYGAANDQMSDLPNLQLFSGLLDFLYLLNLMELGRVLWREQYNHETVPKEDVKLYSHALARGEQVLDWFETHFVLRGFYLEDWHDYDKWFTLSIRHLRESLLIQQVCALLRQAKESTKPSSQQVMSAIKEQFRGKKEFLAQLKNALDAKSTIQLNGSFTYDPSHADSYSWAHECPKAGPFFSVGELADDGDYNHPTL</sequence>
<feature type="compositionally biased region" description="Basic residues" evidence="1">
    <location>
        <begin position="676"/>
        <end position="689"/>
    </location>
</feature>
<feature type="compositionally biased region" description="Basic and acidic residues" evidence="1">
    <location>
        <begin position="510"/>
        <end position="532"/>
    </location>
</feature>
<organism evidence="2 3">
    <name type="scientific">Paramarasmius palmivorus</name>
    <dbReference type="NCBI Taxonomy" id="297713"/>
    <lineage>
        <taxon>Eukaryota</taxon>
        <taxon>Fungi</taxon>
        <taxon>Dikarya</taxon>
        <taxon>Basidiomycota</taxon>
        <taxon>Agaricomycotina</taxon>
        <taxon>Agaricomycetes</taxon>
        <taxon>Agaricomycetidae</taxon>
        <taxon>Agaricales</taxon>
        <taxon>Marasmiineae</taxon>
        <taxon>Marasmiaceae</taxon>
        <taxon>Paramarasmius</taxon>
    </lineage>
</organism>
<feature type="compositionally biased region" description="Acidic residues" evidence="1">
    <location>
        <begin position="580"/>
        <end position="616"/>
    </location>
</feature>
<accession>A0AAW0BGZ8</accession>
<feature type="compositionally biased region" description="Acidic residues" evidence="1">
    <location>
        <begin position="413"/>
        <end position="432"/>
    </location>
</feature>
<evidence type="ECO:0000313" key="3">
    <source>
        <dbReference type="Proteomes" id="UP001383192"/>
    </source>
</evidence>
<feature type="region of interest" description="Disordered" evidence="1">
    <location>
        <begin position="402"/>
        <end position="462"/>
    </location>
</feature>
<evidence type="ECO:0008006" key="4">
    <source>
        <dbReference type="Google" id="ProtNLM"/>
    </source>
</evidence>